<gene>
    <name evidence="4" type="primary">dprA</name>
    <name evidence="4" type="ORF">COV86_01835</name>
</gene>
<evidence type="ECO:0000313" key="4">
    <source>
        <dbReference type="EMBL" id="PIQ72665.1"/>
    </source>
</evidence>
<evidence type="ECO:0000256" key="2">
    <source>
        <dbReference type="SAM" id="Phobius"/>
    </source>
</evidence>
<name>A0A2H0KN29_9BACT</name>
<dbReference type="Pfam" id="PF02481">
    <property type="entry name" value="DNA_processg_A"/>
    <property type="match status" value="1"/>
</dbReference>
<dbReference type="InterPro" id="IPR003488">
    <property type="entry name" value="DprA"/>
</dbReference>
<keyword evidence="2" id="KW-0812">Transmembrane</keyword>
<feature type="domain" description="Smf/DprA SLOG" evidence="3">
    <location>
        <begin position="188"/>
        <end position="361"/>
    </location>
</feature>
<organism evidence="4 5">
    <name type="scientific">Candidatus Roizmanbacteria bacterium CG11_big_fil_rev_8_21_14_0_20_35_14</name>
    <dbReference type="NCBI Taxonomy" id="1974855"/>
    <lineage>
        <taxon>Bacteria</taxon>
        <taxon>Candidatus Roizmaniibacteriota</taxon>
    </lineage>
</organism>
<comment type="caution">
    <text evidence="4">The sequence shown here is derived from an EMBL/GenBank/DDBJ whole genome shotgun (WGS) entry which is preliminary data.</text>
</comment>
<keyword evidence="2" id="KW-0472">Membrane</keyword>
<dbReference type="Proteomes" id="UP000229570">
    <property type="component" value="Unassembled WGS sequence"/>
</dbReference>
<protein>
    <submittedName>
        <fullName evidence="4">DNA-protecting protein DprA</fullName>
    </submittedName>
</protein>
<dbReference type="GO" id="GO:0009294">
    <property type="term" value="P:DNA-mediated transformation"/>
    <property type="evidence" value="ECO:0007669"/>
    <property type="project" value="InterPro"/>
</dbReference>
<dbReference type="EMBL" id="PCVL01000021">
    <property type="protein sequence ID" value="PIQ72665.1"/>
    <property type="molecule type" value="Genomic_DNA"/>
</dbReference>
<dbReference type="PANTHER" id="PTHR43022">
    <property type="entry name" value="PROTEIN SMF"/>
    <property type="match status" value="1"/>
</dbReference>
<evidence type="ECO:0000259" key="3">
    <source>
        <dbReference type="Pfam" id="PF02481"/>
    </source>
</evidence>
<dbReference type="Gene3D" id="3.40.50.450">
    <property type="match status" value="1"/>
</dbReference>
<reference evidence="4 5" key="1">
    <citation type="submission" date="2017-09" db="EMBL/GenBank/DDBJ databases">
        <title>Depth-based differentiation of microbial function through sediment-hosted aquifers and enrichment of novel symbionts in the deep terrestrial subsurface.</title>
        <authorList>
            <person name="Probst A.J."/>
            <person name="Ladd B."/>
            <person name="Jarett J.K."/>
            <person name="Geller-Mcgrath D.E."/>
            <person name="Sieber C.M."/>
            <person name="Emerson J.B."/>
            <person name="Anantharaman K."/>
            <person name="Thomas B.C."/>
            <person name="Malmstrom R."/>
            <person name="Stieglmeier M."/>
            <person name="Klingl A."/>
            <person name="Woyke T."/>
            <person name="Ryan C.M."/>
            <person name="Banfield J.F."/>
        </authorList>
    </citation>
    <scope>NUCLEOTIDE SEQUENCE [LARGE SCALE GENOMIC DNA]</scope>
    <source>
        <strain evidence="4">CG11_big_fil_rev_8_21_14_0_20_35_14</strain>
    </source>
</reference>
<feature type="transmembrane region" description="Helical" evidence="2">
    <location>
        <begin position="5"/>
        <end position="23"/>
    </location>
</feature>
<accession>A0A2H0KN29</accession>
<dbReference type="NCBIfam" id="TIGR00732">
    <property type="entry name" value="dprA"/>
    <property type="match status" value="1"/>
</dbReference>
<evidence type="ECO:0000256" key="1">
    <source>
        <dbReference type="ARBA" id="ARBA00006525"/>
    </source>
</evidence>
<comment type="similarity">
    <text evidence="1">Belongs to the DprA/Smf family.</text>
</comment>
<evidence type="ECO:0000313" key="5">
    <source>
        <dbReference type="Proteomes" id="UP000229570"/>
    </source>
</evidence>
<keyword evidence="2" id="KW-1133">Transmembrane helix</keyword>
<dbReference type="PANTHER" id="PTHR43022:SF1">
    <property type="entry name" value="PROTEIN SMF"/>
    <property type="match status" value="1"/>
</dbReference>
<proteinExistence type="inferred from homology"/>
<sequence length="434" mass="48306">MILIYLIINTFICLFLYLLILTFMKDNLLYYLSFSHFLGIGPMKFAALKKHFGSAKKAYLADKKEFLEVVGVSLTERFIDFRNKFDSVKKLDELKRKNIAVLTVDSDDYPESLKNISDPPICLYVKGNFNVIARSPSTLLRVNSATKQSPKDSVGPIFITRESHHPASRDGPLESEKIIPTSSFKIFFAIVGTRNPTSYGIQVARKFAYELATAGFIIVSGMAYGIDTIAHQSCLDAGGKTIAVLGCGVDIVYPAANRNLYEKIIEFGGAVVSEFPPGQFVLKGLFVARNRIISALSHGVMIVEGAKDSGSLITARYAAEQGKDVFAPPSPITSDMSAAPNLLLKQGAKLVTTVEDIYEEFDMKITPKKKEDILEKLSKEEKEIFILLNEKPQLIDNLLFKLKKPINQVLNILSLMEINGVVEKNNENKYQIRL</sequence>
<dbReference type="InterPro" id="IPR057666">
    <property type="entry name" value="DrpA_SLOG"/>
</dbReference>
<dbReference type="SUPFAM" id="SSF102405">
    <property type="entry name" value="MCP/YpsA-like"/>
    <property type="match status" value="1"/>
</dbReference>
<dbReference type="AlphaFoldDB" id="A0A2H0KN29"/>